<feature type="domain" description="Tc1-like transposase DDE" evidence="1">
    <location>
        <begin position="25"/>
        <end position="123"/>
    </location>
</feature>
<dbReference type="InterPro" id="IPR038717">
    <property type="entry name" value="Tc1-like_DDE_dom"/>
</dbReference>
<protein>
    <recommendedName>
        <fullName evidence="1">Tc1-like transposase DDE domain-containing protein</fullName>
    </recommendedName>
</protein>
<sequence length="152" mass="16372">MQPLSRRRRPACRDSHDAACARISIPHGHWKTAAFVDELRLSGMTAPMIPDGPMTGEWFAAYARKIRAPTLSAEDAVIPDNLPAHKGAAAQEAMEAVGTRLLFLPPCSPDFSLVENIFARMKAMEQTGDAANPRDAAGCGVRCACRKVAIVS</sequence>
<dbReference type="Proteomes" id="UP000615326">
    <property type="component" value="Unassembled WGS sequence"/>
</dbReference>
<organism evidence="2 3">
    <name type="scientific">Acetobacter fallax</name>
    <dbReference type="NCBI Taxonomy" id="1737473"/>
    <lineage>
        <taxon>Bacteria</taxon>
        <taxon>Pseudomonadati</taxon>
        <taxon>Pseudomonadota</taxon>
        <taxon>Alphaproteobacteria</taxon>
        <taxon>Acetobacterales</taxon>
        <taxon>Acetobacteraceae</taxon>
        <taxon>Acetobacter</taxon>
    </lineage>
</organism>
<evidence type="ECO:0000313" key="2">
    <source>
        <dbReference type="EMBL" id="NHO32928.1"/>
    </source>
</evidence>
<proteinExistence type="predicted"/>
<name>A0ABX0KCP6_9PROT</name>
<dbReference type="InterPro" id="IPR036397">
    <property type="entry name" value="RNaseH_sf"/>
</dbReference>
<dbReference type="Gene3D" id="3.30.420.10">
    <property type="entry name" value="Ribonuclease H-like superfamily/Ribonuclease H"/>
    <property type="match status" value="1"/>
</dbReference>
<dbReference type="EMBL" id="WOSW01000018">
    <property type="protein sequence ID" value="NHO32928.1"/>
    <property type="molecule type" value="Genomic_DNA"/>
</dbReference>
<keyword evidence="3" id="KW-1185">Reference proteome</keyword>
<dbReference type="Pfam" id="PF13358">
    <property type="entry name" value="DDE_3"/>
    <property type="match status" value="1"/>
</dbReference>
<accession>A0ABX0KCP6</accession>
<gene>
    <name evidence="2" type="ORF">GOB84_10240</name>
</gene>
<evidence type="ECO:0000259" key="1">
    <source>
        <dbReference type="Pfam" id="PF13358"/>
    </source>
</evidence>
<reference evidence="2 3" key="1">
    <citation type="journal article" date="2020" name="Int. J. Syst. Evol. Microbiol.">
        <title>Novel acetic acid bacteria from cider fermentations: Acetobacter conturbans sp. nov. and Acetobacter fallax sp. nov.</title>
        <authorList>
            <person name="Sombolestani A.S."/>
            <person name="Cleenwerck I."/>
            <person name="Cnockaert M."/>
            <person name="Borremans W."/>
            <person name="Wieme A.D."/>
            <person name="De Vuyst L."/>
            <person name="Vandamme P."/>
        </authorList>
    </citation>
    <scope>NUCLEOTIDE SEQUENCE [LARGE SCALE GENOMIC DNA]</scope>
    <source>
        <strain evidence="2 3">LMG 1637</strain>
    </source>
</reference>
<comment type="caution">
    <text evidence="2">The sequence shown here is derived from an EMBL/GenBank/DDBJ whole genome shotgun (WGS) entry which is preliminary data.</text>
</comment>
<evidence type="ECO:0000313" key="3">
    <source>
        <dbReference type="Proteomes" id="UP000615326"/>
    </source>
</evidence>